<keyword evidence="2" id="KW-1185">Reference proteome</keyword>
<evidence type="ECO:0000313" key="1">
    <source>
        <dbReference type="EMBL" id="OJJ87985.1"/>
    </source>
</evidence>
<accession>A0A1L9VVQ6</accession>
<dbReference type="RefSeq" id="XP_022404668.1">
    <property type="nucleotide sequence ID" value="XM_022545736.1"/>
</dbReference>
<organism evidence="1 2">
    <name type="scientific">Aspergillus glaucus CBS 516.65</name>
    <dbReference type="NCBI Taxonomy" id="1160497"/>
    <lineage>
        <taxon>Eukaryota</taxon>
        <taxon>Fungi</taxon>
        <taxon>Dikarya</taxon>
        <taxon>Ascomycota</taxon>
        <taxon>Pezizomycotina</taxon>
        <taxon>Eurotiomycetes</taxon>
        <taxon>Eurotiomycetidae</taxon>
        <taxon>Eurotiales</taxon>
        <taxon>Aspergillaceae</taxon>
        <taxon>Aspergillus</taxon>
        <taxon>Aspergillus subgen. Aspergillus</taxon>
    </lineage>
</organism>
<dbReference type="AlphaFoldDB" id="A0A1L9VVQ6"/>
<dbReference type="VEuPathDB" id="FungiDB:ASPGLDRAFT_43075"/>
<sequence length="69" mass="7909">MLGMIPLWHDITEEEFYSNESVVAEFKERALELSRTAREGSFHFLARCKYYNKCISEQLSADESSSLGG</sequence>
<proteinExistence type="predicted"/>
<dbReference type="Proteomes" id="UP000184300">
    <property type="component" value="Unassembled WGS sequence"/>
</dbReference>
<gene>
    <name evidence="1" type="ORF">ASPGLDRAFT_43075</name>
</gene>
<dbReference type="GeneID" id="34461997"/>
<dbReference type="EMBL" id="KV878890">
    <property type="protein sequence ID" value="OJJ87985.1"/>
    <property type="molecule type" value="Genomic_DNA"/>
</dbReference>
<reference evidence="2" key="1">
    <citation type="journal article" date="2017" name="Genome Biol.">
        <title>Comparative genomics reveals high biological diversity and specific adaptations in the industrially and medically important fungal genus Aspergillus.</title>
        <authorList>
            <person name="de Vries R.P."/>
            <person name="Riley R."/>
            <person name="Wiebenga A."/>
            <person name="Aguilar-Osorio G."/>
            <person name="Amillis S."/>
            <person name="Uchima C.A."/>
            <person name="Anderluh G."/>
            <person name="Asadollahi M."/>
            <person name="Askin M."/>
            <person name="Barry K."/>
            <person name="Battaglia E."/>
            <person name="Bayram O."/>
            <person name="Benocci T."/>
            <person name="Braus-Stromeyer S.A."/>
            <person name="Caldana C."/>
            <person name="Canovas D."/>
            <person name="Cerqueira G.C."/>
            <person name="Chen F."/>
            <person name="Chen W."/>
            <person name="Choi C."/>
            <person name="Clum A."/>
            <person name="Dos Santos R.A."/>
            <person name="Damasio A.R."/>
            <person name="Diallinas G."/>
            <person name="Emri T."/>
            <person name="Fekete E."/>
            <person name="Flipphi M."/>
            <person name="Freyberg S."/>
            <person name="Gallo A."/>
            <person name="Gournas C."/>
            <person name="Habgood R."/>
            <person name="Hainaut M."/>
            <person name="Harispe M.L."/>
            <person name="Henrissat B."/>
            <person name="Hilden K.S."/>
            <person name="Hope R."/>
            <person name="Hossain A."/>
            <person name="Karabika E."/>
            <person name="Karaffa L."/>
            <person name="Karanyi Z."/>
            <person name="Krasevec N."/>
            <person name="Kuo A."/>
            <person name="Kusch H."/>
            <person name="LaButti K."/>
            <person name="Lagendijk E.L."/>
            <person name="Lapidus A."/>
            <person name="Levasseur A."/>
            <person name="Lindquist E."/>
            <person name="Lipzen A."/>
            <person name="Logrieco A.F."/>
            <person name="MacCabe A."/>
            <person name="Maekelae M.R."/>
            <person name="Malavazi I."/>
            <person name="Melin P."/>
            <person name="Meyer V."/>
            <person name="Mielnichuk N."/>
            <person name="Miskei M."/>
            <person name="Molnar A.P."/>
            <person name="Mule G."/>
            <person name="Ngan C.Y."/>
            <person name="Orejas M."/>
            <person name="Orosz E."/>
            <person name="Ouedraogo J.P."/>
            <person name="Overkamp K.M."/>
            <person name="Park H.-S."/>
            <person name="Perrone G."/>
            <person name="Piumi F."/>
            <person name="Punt P.J."/>
            <person name="Ram A.F."/>
            <person name="Ramon A."/>
            <person name="Rauscher S."/>
            <person name="Record E."/>
            <person name="Riano-Pachon D.M."/>
            <person name="Robert V."/>
            <person name="Roehrig J."/>
            <person name="Ruller R."/>
            <person name="Salamov A."/>
            <person name="Salih N.S."/>
            <person name="Samson R.A."/>
            <person name="Sandor E."/>
            <person name="Sanguinetti M."/>
            <person name="Schuetze T."/>
            <person name="Sepcic K."/>
            <person name="Shelest E."/>
            <person name="Sherlock G."/>
            <person name="Sophianopoulou V."/>
            <person name="Squina F.M."/>
            <person name="Sun H."/>
            <person name="Susca A."/>
            <person name="Todd R.B."/>
            <person name="Tsang A."/>
            <person name="Unkles S.E."/>
            <person name="van de Wiele N."/>
            <person name="van Rossen-Uffink D."/>
            <person name="Oliveira J.V."/>
            <person name="Vesth T.C."/>
            <person name="Visser J."/>
            <person name="Yu J.-H."/>
            <person name="Zhou M."/>
            <person name="Andersen M.R."/>
            <person name="Archer D.B."/>
            <person name="Baker S.E."/>
            <person name="Benoit I."/>
            <person name="Brakhage A.A."/>
            <person name="Braus G.H."/>
            <person name="Fischer R."/>
            <person name="Frisvad J.C."/>
            <person name="Goldman G.H."/>
            <person name="Houbraken J."/>
            <person name="Oakley B."/>
            <person name="Pocsi I."/>
            <person name="Scazzocchio C."/>
            <person name="Seiboth B."/>
            <person name="vanKuyk P.A."/>
            <person name="Wortman J."/>
            <person name="Dyer P.S."/>
            <person name="Grigoriev I.V."/>
        </authorList>
    </citation>
    <scope>NUCLEOTIDE SEQUENCE [LARGE SCALE GENOMIC DNA]</scope>
    <source>
        <strain evidence="2">CBS 516.65</strain>
    </source>
</reference>
<protein>
    <submittedName>
        <fullName evidence="1">Uncharacterized protein</fullName>
    </submittedName>
</protein>
<evidence type="ECO:0000313" key="2">
    <source>
        <dbReference type="Proteomes" id="UP000184300"/>
    </source>
</evidence>
<name>A0A1L9VVQ6_ASPGL</name>